<dbReference type="AlphaFoldDB" id="A0A316G281"/>
<dbReference type="Pfam" id="PF25954">
    <property type="entry name" value="Beta-barrel_RND_2"/>
    <property type="match status" value="1"/>
</dbReference>
<dbReference type="InterPro" id="IPR058625">
    <property type="entry name" value="MdtA-like_BSH"/>
</dbReference>
<keyword evidence="6" id="KW-1185">Reference proteome</keyword>
<dbReference type="PANTHER" id="PTHR30469:SF33">
    <property type="entry name" value="SLR1207 PROTEIN"/>
    <property type="match status" value="1"/>
</dbReference>
<gene>
    <name evidence="5" type="ORF">C8D97_101359</name>
</gene>
<evidence type="ECO:0000259" key="3">
    <source>
        <dbReference type="Pfam" id="PF25917"/>
    </source>
</evidence>
<dbReference type="PANTHER" id="PTHR30469">
    <property type="entry name" value="MULTIDRUG RESISTANCE PROTEIN MDTA"/>
    <property type="match status" value="1"/>
</dbReference>
<dbReference type="NCBIfam" id="TIGR01730">
    <property type="entry name" value="RND_mfp"/>
    <property type="match status" value="1"/>
</dbReference>
<dbReference type="Pfam" id="PF25917">
    <property type="entry name" value="BSH_RND"/>
    <property type="match status" value="1"/>
</dbReference>
<organism evidence="5 6">
    <name type="scientific">Pleionea mediterranea</name>
    <dbReference type="NCBI Taxonomy" id="523701"/>
    <lineage>
        <taxon>Bacteria</taxon>
        <taxon>Pseudomonadati</taxon>
        <taxon>Pseudomonadota</taxon>
        <taxon>Gammaproteobacteria</taxon>
        <taxon>Oceanospirillales</taxon>
        <taxon>Pleioneaceae</taxon>
        <taxon>Pleionea</taxon>
    </lineage>
</organism>
<name>A0A316G281_9GAMM</name>
<dbReference type="RefSeq" id="WP_109761618.1">
    <property type="nucleotide sequence ID" value="NZ_QGGU01000001.1"/>
</dbReference>
<dbReference type="InterPro" id="IPR058792">
    <property type="entry name" value="Beta-barrel_RND_2"/>
</dbReference>
<dbReference type="OrthoDB" id="1185083at2"/>
<dbReference type="Gene3D" id="1.10.287.470">
    <property type="entry name" value="Helix hairpin bin"/>
    <property type="match status" value="1"/>
</dbReference>
<dbReference type="EMBL" id="QGGU01000001">
    <property type="protein sequence ID" value="PWK54505.1"/>
    <property type="molecule type" value="Genomic_DNA"/>
</dbReference>
<dbReference type="Gene3D" id="2.40.420.20">
    <property type="match status" value="1"/>
</dbReference>
<feature type="domain" description="Multidrug resistance protein MdtA-like barrel-sandwich hybrid" evidence="3">
    <location>
        <begin position="57"/>
        <end position="207"/>
    </location>
</feature>
<dbReference type="Gene3D" id="2.40.30.170">
    <property type="match status" value="1"/>
</dbReference>
<evidence type="ECO:0000313" key="5">
    <source>
        <dbReference type="EMBL" id="PWK54505.1"/>
    </source>
</evidence>
<protein>
    <submittedName>
        <fullName evidence="5">HlyD family secretion protein</fullName>
    </submittedName>
</protein>
<dbReference type="InterPro" id="IPR006143">
    <property type="entry name" value="RND_pump_MFP"/>
</dbReference>
<dbReference type="Gene3D" id="2.40.50.100">
    <property type="match status" value="1"/>
</dbReference>
<evidence type="ECO:0000256" key="1">
    <source>
        <dbReference type="ARBA" id="ARBA00009477"/>
    </source>
</evidence>
<dbReference type="GO" id="GO:1990281">
    <property type="term" value="C:efflux pump complex"/>
    <property type="evidence" value="ECO:0007669"/>
    <property type="project" value="TreeGrafter"/>
</dbReference>
<dbReference type="SUPFAM" id="SSF111369">
    <property type="entry name" value="HlyD-like secretion proteins"/>
    <property type="match status" value="1"/>
</dbReference>
<evidence type="ECO:0000256" key="2">
    <source>
        <dbReference type="SAM" id="Coils"/>
    </source>
</evidence>
<sequence>MMKKAVILLLLLSLVIGIPVLLKYRNANSKEVEVTTPSERVIRTSVLASGRLAHDDQVRLSSEVIAKVKQVLVKEGDFVSKGQLLLILDDETFKANVEQSKAAVRMKQIAIDRQLVQLSNLENQWQRKKKLHQQKLLDDDAFDAFSSQLELAKIDVESAKESLLQAKAQLAQAVDRLNKTRVVSPIDGKVTSLDIKEGETAIASTTNIAGSALMTIANPESTITEVFVDEADIADIRIGQPAKVVAIAYPDHPIEGVVKSIASSAKTASGRQGLSFLVKLDINKQQGISLKPGMSCRAEIFTQSTDPVQSIPLQAIITEEKRSENLVERHVFVVENGFSIKKPIVTGISDDSFQQVIDGLTLNAQVIIGPDRTLRHLTDGESVVVK</sequence>
<evidence type="ECO:0000313" key="6">
    <source>
        <dbReference type="Proteomes" id="UP000245790"/>
    </source>
</evidence>
<accession>A0A316G281</accession>
<dbReference type="GO" id="GO:0015562">
    <property type="term" value="F:efflux transmembrane transporter activity"/>
    <property type="evidence" value="ECO:0007669"/>
    <property type="project" value="TreeGrafter"/>
</dbReference>
<reference evidence="5 6" key="1">
    <citation type="submission" date="2018-05" db="EMBL/GenBank/DDBJ databases">
        <title>Genomic Encyclopedia of Type Strains, Phase IV (KMG-IV): sequencing the most valuable type-strain genomes for metagenomic binning, comparative biology and taxonomic classification.</title>
        <authorList>
            <person name="Goeker M."/>
        </authorList>
    </citation>
    <scope>NUCLEOTIDE SEQUENCE [LARGE SCALE GENOMIC DNA]</scope>
    <source>
        <strain evidence="5 6">DSM 25350</strain>
    </source>
</reference>
<comment type="caution">
    <text evidence="5">The sequence shown here is derived from an EMBL/GenBank/DDBJ whole genome shotgun (WGS) entry which is preliminary data.</text>
</comment>
<feature type="domain" description="CusB-like beta-barrel" evidence="4">
    <location>
        <begin position="226"/>
        <end position="300"/>
    </location>
</feature>
<proteinExistence type="inferred from homology"/>
<keyword evidence="2" id="KW-0175">Coiled coil</keyword>
<comment type="similarity">
    <text evidence="1">Belongs to the membrane fusion protein (MFP) (TC 8.A.1) family.</text>
</comment>
<evidence type="ECO:0000259" key="4">
    <source>
        <dbReference type="Pfam" id="PF25954"/>
    </source>
</evidence>
<feature type="coiled-coil region" evidence="2">
    <location>
        <begin position="149"/>
        <end position="180"/>
    </location>
</feature>
<dbReference type="Proteomes" id="UP000245790">
    <property type="component" value="Unassembled WGS sequence"/>
</dbReference>